<gene>
    <name evidence="3" type="ORF">QR685DRAFT_575304</name>
</gene>
<evidence type="ECO:0000313" key="4">
    <source>
        <dbReference type="Proteomes" id="UP001451303"/>
    </source>
</evidence>
<evidence type="ECO:0000256" key="2">
    <source>
        <dbReference type="SAM" id="SignalP"/>
    </source>
</evidence>
<feature type="region of interest" description="Disordered" evidence="1">
    <location>
        <begin position="64"/>
        <end position="85"/>
    </location>
</feature>
<sequence>MARCQAGQTFPGTKSHLVLAFLVLMHKTVEPLSRRSERRRPSDDGFLSISPWFLISVPLPPAVSRPKNSRTITVHPSSRDPYCRQRNPASLPAQRGRVQLHATSARNAYIDLPSACSCPPQHHYQQQQRTTTTTTTTTTDIDHSDNLQAHLNPYASTTLNTSTLPPSTSYNPIILL</sequence>
<evidence type="ECO:0000313" key="3">
    <source>
        <dbReference type="EMBL" id="KAL0466702.1"/>
    </source>
</evidence>
<keyword evidence="2" id="KW-0732">Signal</keyword>
<organism evidence="3 4">
    <name type="scientific">Neurospora intermedia</name>
    <dbReference type="NCBI Taxonomy" id="5142"/>
    <lineage>
        <taxon>Eukaryota</taxon>
        <taxon>Fungi</taxon>
        <taxon>Dikarya</taxon>
        <taxon>Ascomycota</taxon>
        <taxon>Pezizomycotina</taxon>
        <taxon>Sordariomycetes</taxon>
        <taxon>Sordariomycetidae</taxon>
        <taxon>Sordariales</taxon>
        <taxon>Sordariaceae</taxon>
        <taxon>Neurospora</taxon>
    </lineage>
</organism>
<evidence type="ECO:0000256" key="1">
    <source>
        <dbReference type="SAM" id="MobiDB-lite"/>
    </source>
</evidence>
<dbReference type="EMBL" id="JAVLET010000012">
    <property type="protein sequence ID" value="KAL0466702.1"/>
    <property type="molecule type" value="Genomic_DNA"/>
</dbReference>
<name>A0ABR3D1X0_NEUIN</name>
<feature type="chain" id="PRO_5045599201" evidence="2">
    <location>
        <begin position="32"/>
        <end position="176"/>
    </location>
</feature>
<protein>
    <submittedName>
        <fullName evidence="3">Uncharacterized protein</fullName>
    </submittedName>
</protein>
<proteinExistence type="predicted"/>
<accession>A0ABR3D1X0</accession>
<feature type="signal peptide" evidence="2">
    <location>
        <begin position="1"/>
        <end position="31"/>
    </location>
</feature>
<comment type="caution">
    <text evidence="3">The sequence shown here is derived from an EMBL/GenBank/DDBJ whole genome shotgun (WGS) entry which is preliminary data.</text>
</comment>
<reference evidence="3 4" key="1">
    <citation type="submission" date="2023-09" db="EMBL/GenBank/DDBJ databases">
        <title>Multi-omics analysis of a traditional fermented food reveals byproduct-associated fungal strains for waste-to-food upcycling.</title>
        <authorList>
            <consortium name="Lawrence Berkeley National Laboratory"/>
            <person name="Rekdal V.M."/>
            <person name="Villalobos-Escobedo J.M."/>
            <person name="Rodriguez-Valeron N."/>
            <person name="Garcia M.O."/>
            <person name="Vasquez D.P."/>
            <person name="Damayanti I."/>
            <person name="Sorensen P.M."/>
            <person name="Baidoo E.E."/>
            <person name="De Carvalho A.C."/>
            <person name="Riley R."/>
            <person name="Lipzen A."/>
            <person name="He G."/>
            <person name="Yan M."/>
            <person name="Haridas S."/>
            <person name="Daum C."/>
            <person name="Yoshinaga Y."/>
            <person name="Ng V."/>
            <person name="Grigoriev I.V."/>
            <person name="Munk R."/>
            <person name="Nuraida L."/>
            <person name="Wijaya C.H."/>
            <person name="Morales P.-C."/>
            <person name="Keasling J.D."/>
        </authorList>
    </citation>
    <scope>NUCLEOTIDE SEQUENCE [LARGE SCALE GENOMIC DNA]</scope>
    <source>
        <strain evidence="3 4">FGSC 2613</strain>
    </source>
</reference>
<dbReference type="Proteomes" id="UP001451303">
    <property type="component" value="Unassembled WGS sequence"/>
</dbReference>
<keyword evidence="4" id="KW-1185">Reference proteome</keyword>